<feature type="region of interest" description="Disordered" evidence="2">
    <location>
        <begin position="42"/>
        <end position="64"/>
    </location>
</feature>
<dbReference type="AlphaFoldDB" id="A0A917SV82"/>
<dbReference type="RefSeq" id="WP_028288110.1">
    <property type="nucleotide sequence ID" value="NZ_BMLF01000001.1"/>
</dbReference>
<keyword evidence="4" id="KW-1185">Reference proteome</keyword>
<evidence type="ECO:0000256" key="2">
    <source>
        <dbReference type="SAM" id="MobiDB-lite"/>
    </source>
</evidence>
<dbReference type="EMBL" id="BMLF01000001">
    <property type="protein sequence ID" value="GGL97670.1"/>
    <property type="molecule type" value="Genomic_DNA"/>
</dbReference>
<accession>A0A917SV82</accession>
<evidence type="ECO:0000256" key="1">
    <source>
        <dbReference type="SAM" id="Coils"/>
    </source>
</evidence>
<dbReference type="Proteomes" id="UP000649829">
    <property type="component" value="Unassembled WGS sequence"/>
</dbReference>
<name>A0A917SV82_9RHOB</name>
<feature type="coiled-coil region" evidence="1">
    <location>
        <begin position="1"/>
        <end position="28"/>
    </location>
</feature>
<dbReference type="Pfam" id="PF04102">
    <property type="entry name" value="SlyX"/>
    <property type="match status" value="1"/>
</dbReference>
<protein>
    <submittedName>
        <fullName evidence="3">SlyX protein</fullName>
    </submittedName>
</protein>
<sequence length="64" mass="7502">MQEIEEKLAHLERMVEELSDVTARQQTEIALLTRRVQLLMEREAQRETDTGGGMHFGDEKPPHW</sequence>
<reference evidence="3" key="1">
    <citation type="journal article" date="2014" name="Int. J. Syst. Evol. Microbiol.">
        <title>Complete genome sequence of Corynebacterium casei LMG S-19264T (=DSM 44701T), isolated from a smear-ripened cheese.</title>
        <authorList>
            <consortium name="US DOE Joint Genome Institute (JGI-PGF)"/>
            <person name="Walter F."/>
            <person name="Albersmeier A."/>
            <person name="Kalinowski J."/>
            <person name="Ruckert C."/>
        </authorList>
    </citation>
    <scope>NUCLEOTIDE SEQUENCE</scope>
    <source>
        <strain evidence="3">CGMCC 1.6293</strain>
    </source>
</reference>
<evidence type="ECO:0000313" key="3">
    <source>
        <dbReference type="EMBL" id="GGL97670.1"/>
    </source>
</evidence>
<gene>
    <name evidence="3" type="ORF">GCM10011534_19650</name>
</gene>
<reference evidence="3" key="2">
    <citation type="submission" date="2020-09" db="EMBL/GenBank/DDBJ databases">
        <authorList>
            <person name="Sun Q."/>
            <person name="Zhou Y."/>
        </authorList>
    </citation>
    <scope>NUCLEOTIDE SEQUENCE</scope>
    <source>
        <strain evidence="3">CGMCC 1.6293</strain>
    </source>
</reference>
<organism evidence="3 4">
    <name type="scientific">Pseudooceanicola nanhaiensis</name>
    <dbReference type="NCBI Taxonomy" id="375761"/>
    <lineage>
        <taxon>Bacteria</taxon>
        <taxon>Pseudomonadati</taxon>
        <taxon>Pseudomonadota</taxon>
        <taxon>Alphaproteobacteria</taxon>
        <taxon>Rhodobacterales</taxon>
        <taxon>Paracoccaceae</taxon>
        <taxon>Pseudooceanicola</taxon>
    </lineage>
</organism>
<proteinExistence type="predicted"/>
<evidence type="ECO:0000313" key="4">
    <source>
        <dbReference type="Proteomes" id="UP000649829"/>
    </source>
</evidence>
<comment type="caution">
    <text evidence="3">The sequence shown here is derived from an EMBL/GenBank/DDBJ whole genome shotgun (WGS) entry which is preliminary data.</text>
</comment>
<dbReference type="InterPro" id="IPR007236">
    <property type="entry name" value="SlyX"/>
</dbReference>
<keyword evidence="1" id="KW-0175">Coiled coil</keyword>